<feature type="compositionally biased region" description="Basic and acidic residues" evidence="2">
    <location>
        <begin position="451"/>
        <end position="477"/>
    </location>
</feature>
<keyword evidence="4" id="KW-1185">Reference proteome</keyword>
<organism evidence="3 4">
    <name type="scientific">Streptomonospora wellingtoniae</name>
    <dbReference type="NCBI Taxonomy" id="3075544"/>
    <lineage>
        <taxon>Bacteria</taxon>
        <taxon>Bacillati</taxon>
        <taxon>Actinomycetota</taxon>
        <taxon>Actinomycetes</taxon>
        <taxon>Streptosporangiales</taxon>
        <taxon>Nocardiopsidaceae</taxon>
        <taxon>Streptomonospora</taxon>
    </lineage>
</organism>
<comment type="caution">
    <text evidence="3">The sequence shown here is derived from an EMBL/GenBank/DDBJ whole genome shotgun (WGS) entry which is preliminary data.</text>
</comment>
<feature type="coiled-coil region" evidence="1">
    <location>
        <begin position="85"/>
        <end position="155"/>
    </location>
</feature>
<evidence type="ECO:0008006" key="5">
    <source>
        <dbReference type="Google" id="ProtNLM"/>
    </source>
</evidence>
<feature type="compositionally biased region" description="Low complexity" evidence="2">
    <location>
        <begin position="478"/>
        <end position="500"/>
    </location>
</feature>
<sequence>MTDLIDPSSISIPEVDPEALETAASDIRKQGGKIAQTGQDIKGSWAGLESCYTAPEDDTLLSVVDPVAEKGDEVDGDLGEVATALETFAETARDLKAKLEVAKQDAQNFVDSVEGDDSWDDGDILGRPSDKVAEHNALLDRVATWTHQYQEAERECANKITGLFKGGTTFIGADPQGGTEPGRNQEVYGTSEALTDGPTPWGNPQGSDHYFWTDWGYAGADVTLGAVEDAGGMVGAHGDQGWFTGGWGDNAASYWTDAAAGTGALIGVWNPQAGTWTRDGRRLGVAAEAWKSTAHGIFPWTELGERPGYAFGTLYTNASHVAGGVALSMTGVGAVAGVPMTLSRVAKILGGAGRGGGSFDSGGGPHVHADADADAGGSRQHGDGRVPGLNSDGSGGSPEPSPEIGPDGDLGLSRIGDMNESLEGLENAQRPSSPRWTPQPDPAPDYGSDPASERPDAPEPEPEPERPAEPDAQEGDRPSSSAPEQQEPPEAQRPAGAEQPTEQQDPSRLDPTTEEVDDEFAQVARRNEDLGDDMDAVDDGRMAELDGDDPWSIEALENAEGDGARGGPESPDEGSRVPVTPDGMELRHHEPGEGGDGPEGDATPAEVEVADGNPSEDAGLHSRPRLGGSEGTRPDPVPEGAGDDISIRGHDNAPEPLDDPPLEDTLMPRGDERFMGEDYQGRPIKGIRTFVDAEGYFYDDKGNVYAEPPDSRKALIDYHEIQEWEGDTEAIAQNTGYPRDLLDRVKQHLFYREHVIATDPNSHKVAKFSPLIDIGRQWKAAANGTLDSDPKDAEAFRRLLMHEGTESAYMEHGYRYRSTHPDYYDNIGRPNASPRHFGAHDLALADHGPNIFASMDDIGLSRPGFEVREDLSNLDEVVDHVLRELDR</sequence>
<dbReference type="EMBL" id="JAVREK010000022">
    <property type="protein sequence ID" value="MDT0304210.1"/>
    <property type="molecule type" value="Genomic_DNA"/>
</dbReference>
<feature type="region of interest" description="Disordered" evidence="2">
    <location>
        <begin position="357"/>
        <end position="678"/>
    </location>
</feature>
<keyword evidence="1" id="KW-0175">Coiled coil</keyword>
<dbReference type="RefSeq" id="WP_311546702.1">
    <property type="nucleotide sequence ID" value="NZ_JAVREK010000022.1"/>
</dbReference>
<feature type="compositionally biased region" description="Basic and acidic residues" evidence="2">
    <location>
        <begin position="669"/>
        <end position="678"/>
    </location>
</feature>
<dbReference type="Proteomes" id="UP001183226">
    <property type="component" value="Unassembled WGS sequence"/>
</dbReference>
<reference evidence="4" key="1">
    <citation type="submission" date="2023-07" db="EMBL/GenBank/DDBJ databases">
        <title>30 novel species of actinomycetes from the DSMZ collection.</title>
        <authorList>
            <person name="Nouioui I."/>
        </authorList>
    </citation>
    <scope>NUCLEOTIDE SEQUENCE [LARGE SCALE GENOMIC DNA]</scope>
    <source>
        <strain evidence="4">DSM 45055</strain>
    </source>
</reference>
<evidence type="ECO:0000313" key="4">
    <source>
        <dbReference type="Proteomes" id="UP001183226"/>
    </source>
</evidence>
<evidence type="ECO:0000256" key="2">
    <source>
        <dbReference type="SAM" id="MobiDB-lite"/>
    </source>
</evidence>
<proteinExistence type="predicted"/>
<dbReference type="Gene3D" id="1.10.287.1060">
    <property type="entry name" value="ESAT-6-like"/>
    <property type="match status" value="1"/>
</dbReference>
<protein>
    <recommendedName>
        <fullName evidence="5">WXG100 family type VII secretion target</fullName>
    </recommendedName>
</protein>
<name>A0ABU2KY39_9ACTN</name>
<gene>
    <name evidence="3" type="ORF">RM446_18995</name>
</gene>
<evidence type="ECO:0000256" key="1">
    <source>
        <dbReference type="SAM" id="Coils"/>
    </source>
</evidence>
<evidence type="ECO:0000313" key="3">
    <source>
        <dbReference type="EMBL" id="MDT0304210.1"/>
    </source>
</evidence>
<accession>A0ABU2KY39</accession>